<protein>
    <submittedName>
        <fullName evidence="1">Uncharacterized protein</fullName>
    </submittedName>
</protein>
<organism evidence="1 2">
    <name type="scientific">Ferrimonas sediminum</name>
    <dbReference type="NCBI Taxonomy" id="718193"/>
    <lineage>
        <taxon>Bacteria</taxon>
        <taxon>Pseudomonadati</taxon>
        <taxon>Pseudomonadota</taxon>
        <taxon>Gammaproteobacteria</taxon>
        <taxon>Alteromonadales</taxon>
        <taxon>Ferrimonadaceae</taxon>
        <taxon>Ferrimonas</taxon>
    </lineage>
</organism>
<gene>
    <name evidence="1" type="ORF">SAMN04488540_10343</name>
</gene>
<accession>A0A1G8N9K4</accession>
<evidence type="ECO:0000313" key="2">
    <source>
        <dbReference type="Proteomes" id="UP000199527"/>
    </source>
</evidence>
<dbReference type="OrthoDB" id="5704368at2"/>
<dbReference type="AlphaFoldDB" id="A0A1G8N9K4"/>
<proteinExistence type="predicted"/>
<evidence type="ECO:0000313" key="1">
    <source>
        <dbReference type="EMBL" id="SDI76220.1"/>
    </source>
</evidence>
<dbReference type="RefSeq" id="WP_090362781.1">
    <property type="nucleotide sequence ID" value="NZ_FNEM01000003.1"/>
</dbReference>
<sequence length="247" mass="28361">MNRLSKWLGLMVLLVSPLLAAEEYDLAYYQAQFDSGNRQQQIQAAGSLEWAGLSDEVLFDAVAEQLERVTSESNSKANQEHGAWLLKALGFSGNEKYRPLLEKYSQKPYSKKLRKYAKQGLSLLTQHQKWNPIINDATGFEPAQPLKVNRLANMMKSDELELQRIAAKRVHFEHLYPDYLLQTLAQQLQRRVPEMDDGKLTIDTYAWMTKALAGSAETLYRPVVEEVAAKAPNKKLRKYAKKYLNYY</sequence>
<dbReference type="Proteomes" id="UP000199527">
    <property type="component" value="Unassembled WGS sequence"/>
</dbReference>
<dbReference type="EMBL" id="FNEM01000003">
    <property type="protein sequence ID" value="SDI76220.1"/>
    <property type="molecule type" value="Genomic_DNA"/>
</dbReference>
<reference evidence="2" key="1">
    <citation type="submission" date="2016-10" db="EMBL/GenBank/DDBJ databases">
        <authorList>
            <person name="Varghese N."/>
            <person name="Submissions S."/>
        </authorList>
    </citation>
    <scope>NUCLEOTIDE SEQUENCE [LARGE SCALE GENOMIC DNA]</scope>
    <source>
        <strain evidence="2">DSM 23317</strain>
    </source>
</reference>
<name>A0A1G8N9K4_9GAMM</name>
<keyword evidence="2" id="KW-1185">Reference proteome</keyword>